<accession>A0A1I4YYG3</accession>
<dbReference type="AlphaFoldDB" id="A0A1I4YYG3"/>
<organism evidence="3 4">
    <name type="scientific">Nitrosospira briensis</name>
    <dbReference type="NCBI Taxonomy" id="35799"/>
    <lineage>
        <taxon>Bacteria</taxon>
        <taxon>Pseudomonadati</taxon>
        <taxon>Pseudomonadota</taxon>
        <taxon>Betaproteobacteria</taxon>
        <taxon>Nitrosomonadales</taxon>
        <taxon>Nitrosomonadaceae</taxon>
        <taxon>Nitrosospira</taxon>
    </lineage>
</organism>
<proteinExistence type="predicted"/>
<protein>
    <submittedName>
        <fullName evidence="3">PEP-CTERM protein-sorting domain-containing protein</fullName>
    </submittedName>
</protein>
<dbReference type="RefSeq" id="WP_074795092.1">
    <property type="nucleotide sequence ID" value="NZ_FOVJ01000001.1"/>
</dbReference>
<dbReference type="Pfam" id="PF07589">
    <property type="entry name" value="PEP-CTERM"/>
    <property type="match status" value="1"/>
</dbReference>
<name>A0A1I4YYG3_9PROT</name>
<gene>
    <name evidence="3" type="ORF">SAMN05216386_0941</name>
</gene>
<keyword evidence="4" id="KW-1185">Reference proteome</keyword>
<feature type="chain" id="PRO_5010209626" evidence="1">
    <location>
        <begin position="26"/>
        <end position="213"/>
    </location>
</feature>
<keyword evidence="1" id="KW-0732">Signal</keyword>
<evidence type="ECO:0000313" key="3">
    <source>
        <dbReference type="EMBL" id="SFN43055.1"/>
    </source>
</evidence>
<feature type="domain" description="Ice-binding protein C-terminal" evidence="2">
    <location>
        <begin position="177"/>
        <end position="200"/>
    </location>
</feature>
<sequence length="213" mass="22704">MTKKIKPLTLITAVLASIASISTYAAPVATPGTEGLPIFASTADTVATIYQGHSATYGNDLYLMLDSSGNPGNDGDLSNDLFVFNNFGSTVGETKNLGPFASGTELMFRLHVNNTGQDFFTGPASSNADGQVHARVEQNWLPNTTLVSFEDLYDTTGNSSEYNDLSFSLTNTSTSLVPEPHVYAMMLAGLGFVSMVIRRRKNDDVIGGSHCNS</sequence>
<reference evidence="4" key="1">
    <citation type="submission" date="2016-10" db="EMBL/GenBank/DDBJ databases">
        <authorList>
            <person name="Varghese N."/>
        </authorList>
    </citation>
    <scope>NUCLEOTIDE SEQUENCE [LARGE SCALE GENOMIC DNA]</scope>
    <source>
        <strain evidence="4">Nsp8</strain>
    </source>
</reference>
<dbReference type="EMBL" id="FOVJ01000001">
    <property type="protein sequence ID" value="SFN43055.1"/>
    <property type="molecule type" value="Genomic_DNA"/>
</dbReference>
<feature type="signal peptide" evidence="1">
    <location>
        <begin position="1"/>
        <end position="25"/>
    </location>
</feature>
<dbReference type="NCBIfam" id="TIGR02595">
    <property type="entry name" value="PEP_CTERM"/>
    <property type="match status" value="1"/>
</dbReference>
<evidence type="ECO:0000259" key="2">
    <source>
        <dbReference type="Pfam" id="PF07589"/>
    </source>
</evidence>
<evidence type="ECO:0000313" key="4">
    <source>
        <dbReference type="Proteomes" id="UP000183107"/>
    </source>
</evidence>
<dbReference type="OrthoDB" id="122203at2"/>
<dbReference type="InterPro" id="IPR013424">
    <property type="entry name" value="Ice-binding_C"/>
</dbReference>
<evidence type="ECO:0000256" key="1">
    <source>
        <dbReference type="SAM" id="SignalP"/>
    </source>
</evidence>
<dbReference type="Proteomes" id="UP000183107">
    <property type="component" value="Unassembled WGS sequence"/>
</dbReference>